<evidence type="ECO:0000313" key="7">
    <source>
        <dbReference type="EMBL" id="KIX93037.1"/>
    </source>
</evidence>
<dbReference type="EMBL" id="KN848098">
    <property type="protein sequence ID" value="KIX93037.1"/>
    <property type="molecule type" value="Genomic_DNA"/>
</dbReference>
<dbReference type="InterPro" id="IPR036864">
    <property type="entry name" value="Zn2-C6_fun-type_DNA-bd_sf"/>
</dbReference>
<keyword evidence="5" id="KW-0472">Membrane</keyword>
<dbReference type="GO" id="GO:0008270">
    <property type="term" value="F:zinc ion binding"/>
    <property type="evidence" value="ECO:0007669"/>
    <property type="project" value="InterPro"/>
</dbReference>
<evidence type="ECO:0000259" key="6">
    <source>
        <dbReference type="PROSITE" id="PS50048"/>
    </source>
</evidence>
<dbReference type="PANTHER" id="PTHR47657:SF7">
    <property type="entry name" value="STEROL REGULATORY ELEMENT-BINDING PROTEIN ECM22"/>
    <property type="match status" value="1"/>
</dbReference>
<accession>A0A0D2JIN6</accession>
<dbReference type="STRING" id="1442371.A0A0D2JIN6"/>
<evidence type="ECO:0000256" key="3">
    <source>
        <dbReference type="ARBA" id="ARBA00023163"/>
    </source>
</evidence>
<evidence type="ECO:0000256" key="4">
    <source>
        <dbReference type="ARBA" id="ARBA00023242"/>
    </source>
</evidence>
<keyword evidence="1" id="KW-0805">Transcription regulation</keyword>
<keyword evidence="3" id="KW-0804">Transcription</keyword>
<gene>
    <name evidence="7" type="ORF">Z520_11310</name>
</gene>
<feature type="transmembrane region" description="Helical" evidence="5">
    <location>
        <begin position="338"/>
        <end position="356"/>
    </location>
</feature>
<evidence type="ECO:0000256" key="2">
    <source>
        <dbReference type="ARBA" id="ARBA00023125"/>
    </source>
</evidence>
<sequence length="492" mass="53598">MASHPDALYLTIIPYGATVRRAHKKSRAGCYTCKVRHVKCGEEKPQCDNCVSKGKDCQYSASNKRRIKKQGKATEVKQSSLGTTVEMSMASASFTLHDLRLFHHFLCFAYPPLPLANKLAWTQDVPQLGHHSEHLMNALLALAASHLNTLTSVDDDKCTALLYKGRAISGLKNAFAKSHHSSIEYDVMLATCYALAFQSTLLPGSAVDFATFVRGCALITRQIGDEGKESVFDIPSNSSFSPMQRTSSSKLNAECLTPGTRSQVLLSKGLASLLAAHECIAHTGTGQNLFRALETTLSGFQVSPSEGYDRFFSCYAVWFKLAEPKDIFSPDAVNEAAFLLWAFFIGVQLFITMLVVKMTGCGMKGDRVAGLDHSDGPAKMIKMTEWLCAIEIITPTHLRKHLAWPALVSGEVLSGLHMSTVSKTLVETKVEVLRNLDSRSNNALGTLLELSASLANWTEDLLASQSGPGGNSGAKEGWRTPQTQIAFGILDR</sequence>
<reference evidence="7 8" key="1">
    <citation type="submission" date="2015-01" db="EMBL/GenBank/DDBJ databases">
        <title>The Genome Sequence of Fonsecaea multimorphosa CBS 102226.</title>
        <authorList>
            <consortium name="The Broad Institute Genomics Platform"/>
            <person name="Cuomo C."/>
            <person name="de Hoog S."/>
            <person name="Gorbushina A."/>
            <person name="Stielow B."/>
            <person name="Teixiera M."/>
            <person name="Abouelleil A."/>
            <person name="Chapman S.B."/>
            <person name="Priest M."/>
            <person name="Young S.K."/>
            <person name="Wortman J."/>
            <person name="Nusbaum C."/>
            <person name="Birren B."/>
        </authorList>
    </citation>
    <scope>NUCLEOTIDE SEQUENCE [LARGE SCALE GENOMIC DNA]</scope>
    <source>
        <strain evidence="7 8">CBS 102226</strain>
    </source>
</reference>
<name>A0A0D2JIN6_9EURO</name>
<feature type="domain" description="Zn(2)-C6 fungal-type" evidence="6">
    <location>
        <begin position="29"/>
        <end position="59"/>
    </location>
</feature>
<dbReference type="Gene3D" id="4.10.240.10">
    <property type="entry name" value="Zn(2)-C6 fungal-type DNA-binding domain"/>
    <property type="match status" value="1"/>
</dbReference>
<organism evidence="7 8">
    <name type="scientific">Fonsecaea multimorphosa CBS 102226</name>
    <dbReference type="NCBI Taxonomy" id="1442371"/>
    <lineage>
        <taxon>Eukaryota</taxon>
        <taxon>Fungi</taxon>
        <taxon>Dikarya</taxon>
        <taxon>Ascomycota</taxon>
        <taxon>Pezizomycotina</taxon>
        <taxon>Eurotiomycetes</taxon>
        <taxon>Chaetothyriomycetidae</taxon>
        <taxon>Chaetothyriales</taxon>
        <taxon>Herpotrichiellaceae</taxon>
        <taxon>Fonsecaea</taxon>
    </lineage>
</organism>
<dbReference type="Pfam" id="PF00172">
    <property type="entry name" value="Zn_clus"/>
    <property type="match status" value="1"/>
</dbReference>
<protein>
    <recommendedName>
        <fullName evidence="6">Zn(2)-C6 fungal-type domain-containing protein</fullName>
    </recommendedName>
</protein>
<dbReference type="InterPro" id="IPR052400">
    <property type="entry name" value="Zn2-C6_fungal_TF"/>
</dbReference>
<keyword evidence="5" id="KW-0812">Transmembrane</keyword>
<dbReference type="PROSITE" id="PS00463">
    <property type="entry name" value="ZN2_CY6_FUNGAL_1"/>
    <property type="match status" value="1"/>
</dbReference>
<dbReference type="Proteomes" id="UP000053411">
    <property type="component" value="Unassembled WGS sequence"/>
</dbReference>
<dbReference type="PANTHER" id="PTHR47657">
    <property type="entry name" value="STEROL REGULATORY ELEMENT-BINDING PROTEIN ECM22"/>
    <property type="match status" value="1"/>
</dbReference>
<evidence type="ECO:0000256" key="5">
    <source>
        <dbReference type="SAM" id="Phobius"/>
    </source>
</evidence>
<keyword evidence="2" id="KW-0238">DNA-binding</keyword>
<dbReference type="SMART" id="SM00066">
    <property type="entry name" value="GAL4"/>
    <property type="match status" value="1"/>
</dbReference>
<keyword evidence="4" id="KW-0539">Nucleus</keyword>
<keyword evidence="5" id="KW-1133">Transmembrane helix</keyword>
<proteinExistence type="predicted"/>
<dbReference type="InterPro" id="IPR021858">
    <property type="entry name" value="Fun_TF"/>
</dbReference>
<dbReference type="RefSeq" id="XP_016627160.1">
    <property type="nucleotide sequence ID" value="XM_016781799.1"/>
</dbReference>
<dbReference type="InterPro" id="IPR001138">
    <property type="entry name" value="Zn2Cys6_DnaBD"/>
</dbReference>
<dbReference type="GeneID" id="27717056"/>
<evidence type="ECO:0000313" key="8">
    <source>
        <dbReference type="Proteomes" id="UP000053411"/>
    </source>
</evidence>
<dbReference type="OrthoDB" id="416217at2759"/>
<dbReference type="GO" id="GO:0000981">
    <property type="term" value="F:DNA-binding transcription factor activity, RNA polymerase II-specific"/>
    <property type="evidence" value="ECO:0007669"/>
    <property type="project" value="InterPro"/>
</dbReference>
<dbReference type="SUPFAM" id="SSF57701">
    <property type="entry name" value="Zn2/Cys6 DNA-binding domain"/>
    <property type="match status" value="1"/>
</dbReference>
<keyword evidence="8" id="KW-1185">Reference proteome</keyword>
<dbReference type="CDD" id="cd00067">
    <property type="entry name" value="GAL4"/>
    <property type="match status" value="1"/>
</dbReference>
<evidence type="ECO:0000256" key="1">
    <source>
        <dbReference type="ARBA" id="ARBA00023015"/>
    </source>
</evidence>
<dbReference type="AlphaFoldDB" id="A0A0D2JIN6"/>
<dbReference type="GO" id="GO:0003677">
    <property type="term" value="F:DNA binding"/>
    <property type="evidence" value="ECO:0007669"/>
    <property type="project" value="UniProtKB-KW"/>
</dbReference>
<dbReference type="PRINTS" id="PR00755">
    <property type="entry name" value="AFLATOXINBRP"/>
</dbReference>
<dbReference type="Pfam" id="PF11951">
    <property type="entry name" value="Fungal_trans_2"/>
    <property type="match status" value="1"/>
</dbReference>
<dbReference type="PROSITE" id="PS50048">
    <property type="entry name" value="ZN2_CY6_FUNGAL_2"/>
    <property type="match status" value="1"/>
</dbReference>
<dbReference type="VEuPathDB" id="FungiDB:Z520_11310"/>